<dbReference type="InterPro" id="IPR051599">
    <property type="entry name" value="Cell_Envelope_Assoc"/>
</dbReference>
<dbReference type="Proteomes" id="UP000256970">
    <property type="component" value="Unassembled WGS sequence"/>
</dbReference>
<reference evidence="1 2" key="1">
    <citation type="submission" date="2016-10" db="EMBL/GenBank/DDBJ databases">
        <authorList>
            <person name="Cai Z."/>
        </authorList>
    </citation>
    <scope>NUCLEOTIDE SEQUENCE [LARGE SCALE GENOMIC DNA]</scope>
</reference>
<dbReference type="InterPro" id="IPR014729">
    <property type="entry name" value="Rossmann-like_a/b/a_fold"/>
</dbReference>
<dbReference type="EMBL" id="FNXT01000363">
    <property type="protein sequence ID" value="SZX63997.1"/>
    <property type="molecule type" value="Genomic_DNA"/>
</dbReference>
<accession>A0A383VEQ5</accession>
<dbReference type="InterPro" id="IPR003848">
    <property type="entry name" value="DUF218"/>
</dbReference>
<evidence type="ECO:0000313" key="1">
    <source>
        <dbReference type="EMBL" id="SZX63997.1"/>
    </source>
</evidence>
<evidence type="ECO:0000313" key="2">
    <source>
        <dbReference type="Proteomes" id="UP000256970"/>
    </source>
</evidence>
<dbReference type="Gene3D" id="1.10.3620.10">
    <property type="entry name" value="YdcF like domain"/>
    <property type="match status" value="1"/>
</dbReference>
<dbReference type="PANTHER" id="PTHR30336:SF20">
    <property type="entry name" value="DUF218 DOMAIN-CONTAINING PROTEIN"/>
    <property type="match status" value="1"/>
</dbReference>
<dbReference type="GO" id="GO:0005886">
    <property type="term" value="C:plasma membrane"/>
    <property type="evidence" value="ECO:0007669"/>
    <property type="project" value="TreeGrafter"/>
</dbReference>
<proteinExistence type="predicted"/>
<dbReference type="PANTHER" id="PTHR30336">
    <property type="entry name" value="INNER MEMBRANE PROTEIN, PROBABLE PERMEASE"/>
    <property type="match status" value="1"/>
</dbReference>
<gene>
    <name evidence="1" type="ORF">BQ4739_LOCUS4531</name>
</gene>
<protein>
    <submittedName>
        <fullName evidence="1">Uncharacterized protein</fullName>
    </submittedName>
</protein>
<sequence>MAANVTAAEPGQQQCRELLRKDAEAANLLSTFLARRDIHDVSAVQADLCVVCGSSVLATAYVAVRALQSGSIPRLLISGGCGHSTAHLYNSMSRHPLWHSIDTTEGRHEAEVLHDLFLALGVQPQQQLPLELDSRHCGGNASCSKQLVDKLGLAVKRVLVIQDPTMQLRTHASFTKWWSRGVEPCEVMSYSPLRPRLCVSADSSELAFVPESVSMEPPVPLQQLQQWAATQRPAAAAHAAEAGSSGSGVGAALVATAVAAAVQGQPGLDAASLSDAQGLWGVERFLSLLLGEIPRLRDAPGGYGPRGSGFIDAVDIPQEVEAAWAWLAGRYPQLLRA</sequence>
<dbReference type="CDD" id="cd06259">
    <property type="entry name" value="YdcF-like"/>
    <property type="match status" value="1"/>
</dbReference>
<dbReference type="Gene3D" id="3.40.50.620">
    <property type="entry name" value="HUPs"/>
    <property type="match status" value="1"/>
</dbReference>
<organism evidence="1 2">
    <name type="scientific">Tetradesmus obliquus</name>
    <name type="common">Green alga</name>
    <name type="synonym">Acutodesmus obliquus</name>
    <dbReference type="NCBI Taxonomy" id="3088"/>
    <lineage>
        <taxon>Eukaryota</taxon>
        <taxon>Viridiplantae</taxon>
        <taxon>Chlorophyta</taxon>
        <taxon>core chlorophytes</taxon>
        <taxon>Chlorophyceae</taxon>
        <taxon>CS clade</taxon>
        <taxon>Sphaeropleales</taxon>
        <taxon>Scenedesmaceae</taxon>
        <taxon>Tetradesmus</taxon>
    </lineage>
</organism>
<name>A0A383VEQ5_TETOB</name>
<dbReference type="AlphaFoldDB" id="A0A383VEQ5"/>
<keyword evidence="2" id="KW-1185">Reference proteome</keyword>